<feature type="domain" description="TCP" evidence="6">
    <location>
        <begin position="41"/>
        <end position="99"/>
    </location>
</feature>
<dbReference type="GO" id="GO:0043565">
    <property type="term" value="F:sequence-specific DNA binding"/>
    <property type="evidence" value="ECO:0007669"/>
    <property type="project" value="TreeGrafter"/>
</dbReference>
<evidence type="ECO:0000256" key="4">
    <source>
        <dbReference type="ARBA" id="ARBA00023163"/>
    </source>
</evidence>
<dbReference type="InterPro" id="IPR005333">
    <property type="entry name" value="Transcription_factor_TCP"/>
</dbReference>
<evidence type="ECO:0000256" key="3">
    <source>
        <dbReference type="ARBA" id="ARBA00023125"/>
    </source>
</evidence>
<dbReference type="PROSITE" id="PS51369">
    <property type="entry name" value="TCP"/>
    <property type="match status" value="1"/>
</dbReference>
<organism evidence="7 8">
    <name type="scientific">Dioscorea cayennensis subsp. rotundata</name>
    <name type="common">White Guinea yam</name>
    <name type="synonym">Dioscorea rotundata</name>
    <dbReference type="NCBI Taxonomy" id="55577"/>
    <lineage>
        <taxon>Eukaryota</taxon>
        <taxon>Viridiplantae</taxon>
        <taxon>Streptophyta</taxon>
        <taxon>Embryophyta</taxon>
        <taxon>Tracheophyta</taxon>
        <taxon>Spermatophyta</taxon>
        <taxon>Magnoliopsida</taxon>
        <taxon>Liliopsida</taxon>
        <taxon>Dioscoreales</taxon>
        <taxon>Dioscoreaceae</taxon>
        <taxon>Dioscorea</taxon>
    </lineage>
</organism>
<accession>A0AB40CCA8</accession>
<dbReference type="GO" id="GO:0005634">
    <property type="term" value="C:nucleus"/>
    <property type="evidence" value="ECO:0007669"/>
    <property type="project" value="UniProtKB-SubCell"/>
</dbReference>
<protein>
    <submittedName>
        <fullName evidence="8">Transcription factor TCP5-like</fullName>
    </submittedName>
</protein>
<evidence type="ECO:0000256" key="2">
    <source>
        <dbReference type="ARBA" id="ARBA00023015"/>
    </source>
</evidence>
<dbReference type="GO" id="GO:0003700">
    <property type="term" value="F:DNA-binding transcription factor activity"/>
    <property type="evidence" value="ECO:0007669"/>
    <property type="project" value="InterPro"/>
</dbReference>
<dbReference type="Pfam" id="PF03634">
    <property type="entry name" value="TCP"/>
    <property type="match status" value="1"/>
</dbReference>
<evidence type="ECO:0000259" key="6">
    <source>
        <dbReference type="PROSITE" id="PS51369"/>
    </source>
</evidence>
<dbReference type="AlphaFoldDB" id="A0AB40CCA8"/>
<keyword evidence="2" id="KW-0805">Transcription regulation</keyword>
<comment type="subcellular location">
    <subcellularLocation>
        <location evidence="1">Nucleus</location>
    </subcellularLocation>
</comment>
<name>A0AB40CCA8_DIOCR</name>
<sequence>MNRNSEEEIVQISKEGTRSRSEWSVNSTNPRIVRVPRSFGGKDRHSKVSTVKGLRDRRVRLSVATAIQVYNLQDKLGFNQPSKVVDWLINAAQHAIDKLPPLIQFSNDSYDQNLPSMLMPNIGGIDDDQEVIGKNRDSLMHQSCFSDQEHNYCCFQTLGPCMFGTKQCYNQLHMPVSFAEDASLGQYMQP</sequence>
<dbReference type="InterPro" id="IPR017887">
    <property type="entry name" value="TF_TCP_subgr"/>
</dbReference>
<dbReference type="Proteomes" id="UP001515500">
    <property type="component" value="Chromosome 13"/>
</dbReference>
<keyword evidence="4" id="KW-0804">Transcription</keyword>
<evidence type="ECO:0000313" key="7">
    <source>
        <dbReference type="Proteomes" id="UP001515500"/>
    </source>
</evidence>
<dbReference type="RefSeq" id="XP_039137004.1">
    <property type="nucleotide sequence ID" value="XM_039281070.1"/>
</dbReference>
<evidence type="ECO:0000256" key="5">
    <source>
        <dbReference type="ARBA" id="ARBA00023242"/>
    </source>
</evidence>
<reference evidence="8" key="1">
    <citation type="submission" date="2025-08" db="UniProtKB">
        <authorList>
            <consortium name="RefSeq"/>
        </authorList>
    </citation>
    <scope>IDENTIFICATION</scope>
</reference>
<keyword evidence="5" id="KW-0539">Nucleus</keyword>
<dbReference type="PANTHER" id="PTHR31072">
    <property type="entry name" value="TRANSCRIPTION FACTOR TCP4-RELATED"/>
    <property type="match status" value="1"/>
</dbReference>
<keyword evidence="3" id="KW-0238">DNA-binding</keyword>
<dbReference type="GeneID" id="120274528"/>
<dbReference type="PANTHER" id="PTHR31072:SF147">
    <property type="entry name" value="TRANSCRIPTION FACTOR TCP13"/>
    <property type="match status" value="1"/>
</dbReference>
<evidence type="ECO:0000313" key="8">
    <source>
        <dbReference type="RefSeq" id="XP_039137004.1"/>
    </source>
</evidence>
<evidence type="ECO:0000256" key="1">
    <source>
        <dbReference type="ARBA" id="ARBA00004123"/>
    </source>
</evidence>
<gene>
    <name evidence="8" type="primary">LOC120274528</name>
</gene>
<keyword evidence="7" id="KW-1185">Reference proteome</keyword>
<proteinExistence type="predicted"/>